<evidence type="ECO:0000256" key="1">
    <source>
        <dbReference type="SAM" id="MobiDB-lite"/>
    </source>
</evidence>
<organism evidence="2 3">
    <name type="scientific">Dipteronia dyeriana</name>
    <dbReference type="NCBI Taxonomy" id="168575"/>
    <lineage>
        <taxon>Eukaryota</taxon>
        <taxon>Viridiplantae</taxon>
        <taxon>Streptophyta</taxon>
        <taxon>Embryophyta</taxon>
        <taxon>Tracheophyta</taxon>
        <taxon>Spermatophyta</taxon>
        <taxon>Magnoliopsida</taxon>
        <taxon>eudicotyledons</taxon>
        <taxon>Gunneridae</taxon>
        <taxon>Pentapetalae</taxon>
        <taxon>rosids</taxon>
        <taxon>malvids</taxon>
        <taxon>Sapindales</taxon>
        <taxon>Sapindaceae</taxon>
        <taxon>Hippocastanoideae</taxon>
        <taxon>Acereae</taxon>
        <taxon>Dipteronia</taxon>
    </lineage>
</organism>
<accession>A0AAD9XUR5</accession>
<protein>
    <submittedName>
        <fullName evidence="2">Uncharacterized protein</fullName>
    </submittedName>
</protein>
<reference evidence="2" key="1">
    <citation type="journal article" date="2023" name="Plant J.">
        <title>Genome sequences and population genomics provide insights into the demographic history, inbreeding, and mutation load of two 'living fossil' tree species of Dipteronia.</title>
        <authorList>
            <person name="Feng Y."/>
            <person name="Comes H.P."/>
            <person name="Chen J."/>
            <person name="Zhu S."/>
            <person name="Lu R."/>
            <person name="Zhang X."/>
            <person name="Li P."/>
            <person name="Qiu J."/>
            <person name="Olsen K.M."/>
            <person name="Qiu Y."/>
        </authorList>
    </citation>
    <scope>NUCLEOTIDE SEQUENCE</scope>
    <source>
        <strain evidence="2">KIB01</strain>
    </source>
</reference>
<dbReference type="EMBL" id="JANJYI010000001">
    <property type="protein sequence ID" value="KAK2665780.1"/>
    <property type="molecule type" value="Genomic_DNA"/>
</dbReference>
<feature type="region of interest" description="Disordered" evidence="1">
    <location>
        <begin position="74"/>
        <end position="94"/>
    </location>
</feature>
<dbReference type="Proteomes" id="UP001280121">
    <property type="component" value="Unassembled WGS sequence"/>
</dbReference>
<sequence>MNDDELFPVEAEKFGYEPKSIFKSISLAAVIQTQLRINPPQSRFTPAPKQSRQCKSIAEEAFSRETPIVVLRINPPQSRFTPAPKQSRRRNANR</sequence>
<gene>
    <name evidence="2" type="ORF">Ddye_004354</name>
</gene>
<proteinExistence type="predicted"/>
<evidence type="ECO:0000313" key="3">
    <source>
        <dbReference type="Proteomes" id="UP001280121"/>
    </source>
</evidence>
<comment type="caution">
    <text evidence="2">The sequence shown here is derived from an EMBL/GenBank/DDBJ whole genome shotgun (WGS) entry which is preliminary data.</text>
</comment>
<dbReference type="AlphaFoldDB" id="A0AAD9XUR5"/>
<keyword evidence="3" id="KW-1185">Reference proteome</keyword>
<evidence type="ECO:0000313" key="2">
    <source>
        <dbReference type="EMBL" id="KAK2665780.1"/>
    </source>
</evidence>
<name>A0AAD9XUR5_9ROSI</name>